<sequence>MICEIYCSSSSCMMACDNLFRVPARITNHEIDDGRHFYYDYRYISQYTAHT</sequence>
<dbReference type="InParanoid" id="A0A0C3BGK3"/>
<accession>A0A0C3BGK3</accession>
<organism evidence="1 2">
    <name type="scientific">Piloderma croceum (strain F 1598)</name>
    <dbReference type="NCBI Taxonomy" id="765440"/>
    <lineage>
        <taxon>Eukaryota</taxon>
        <taxon>Fungi</taxon>
        <taxon>Dikarya</taxon>
        <taxon>Basidiomycota</taxon>
        <taxon>Agaricomycotina</taxon>
        <taxon>Agaricomycetes</taxon>
        <taxon>Agaricomycetidae</taxon>
        <taxon>Atheliales</taxon>
        <taxon>Atheliaceae</taxon>
        <taxon>Piloderma</taxon>
    </lineage>
</organism>
<evidence type="ECO:0000313" key="2">
    <source>
        <dbReference type="Proteomes" id="UP000054166"/>
    </source>
</evidence>
<keyword evidence="2" id="KW-1185">Reference proteome</keyword>
<reference evidence="2" key="2">
    <citation type="submission" date="2015-01" db="EMBL/GenBank/DDBJ databases">
        <title>Evolutionary Origins and Diversification of the Mycorrhizal Mutualists.</title>
        <authorList>
            <consortium name="DOE Joint Genome Institute"/>
            <consortium name="Mycorrhizal Genomics Consortium"/>
            <person name="Kohler A."/>
            <person name="Kuo A."/>
            <person name="Nagy L.G."/>
            <person name="Floudas D."/>
            <person name="Copeland A."/>
            <person name="Barry K.W."/>
            <person name="Cichocki N."/>
            <person name="Veneault-Fourrey C."/>
            <person name="LaButti K."/>
            <person name="Lindquist E.A."/>
            <person name="Lipzen A."/>
            <person name="Lundell T."/>
            <person name="Morin E."/>
            <person name="Murat C."/>
            <person name="Riley R."/>
            <person name="Ohm R."/>
            <person name="Sun H."/>
            <person name="Tunlid A."/>
            <person name="Henrissat B."/>
            <person name="Grigoriev I.V."/>
            <person name="Hibbett D.S."/>
            <person name="Martin F."/>
        </authorList>
    </citation>
    <scope>NUCLEOTIDE SEQUENCE [LARGE SCALE GENOMIC DNA]</scope>
    <source>
        <strain evidence="2">F 1598</strain>
    </source>
</reference>
<dbReference type="Proteomes" id="UP000054166">
    <property type="component" value="Unassembled WGS sequence"/>
</dbReference>
<reference evidence="1 2" key="1">
    <citation type="submission" date="2014-04" db="EMBL/GenBank/DDBJ databases">
        <authorList>
            <consortium name="DOE Joint Genome Institute"/>
            <person name="Kuo A."/>
            <person name="Tarkka M."/>
            <person name="Buscot F."/>
            <person name="Kohler A."/>
            <person name="Nagy L.G."/>
            <person name="Floudas D."/>
            <person name="Copeland A."/>
            <person name="Barry K.W."/>
            <person name="Cichocki N."/>
            <person name="Veneault-Fourrey C."/>
            <person name="LaButti K."/>
            <person name="Lindquist E.A."/>
            <person name="Lipzen A."/>
            <person name="Lundell T."/>
            <person name="Morin E."/>
            <person name="Murat C."/>
            <person name="Sun H."/>
            <person name="Tunlid A."/>
            <person name="Henrissat B."/>
            <person name="Grigoriev I.V."/>
            <person name="Hibbett D.S."/>
            <person name="Martin F."/>
            <person name="Nordberg H.P."/>
            <person name="Cantor M.N."/>
            <person name="Hua S.X."/>
        </authorList>
    </citation>
    <scope>NUCLEOTIDE SEQUENCE [LARGE SCALE GENOMIC DNA]</scope>
    <source>
        <strain evidence="1 2">F 1598</strain>
    </source>
</reference>
<evidence type="ECO:0000313" key="1">
    <source>
        <dbReference type="EMBL" id="KIM76477.1"/>
    </source>
</evidence>
<protein>
    <submittedName>
        <fullName evidence="1">Uncharacterized protein</fullName>
    </submittedName>
</protein>
<name>A0A0C3BGK3_PILCF</name>
<dbReference type="HOGENOM" id="CLU_3107219_0_0_1"/>
<proteinExistence type="predicted"/>
<dbReference type="AlphaFoldDB" id="A0A0C3BGK3"/>
<dbReference type="EMBL" id="KN833034">
    <property type="protein sequence ID" value="KIM76477.1"/>
    <property type="molecule type" value="Genomic_DNA"/>
</dbReference>
<gene>
    <name evidence="1" type="ORF">PILCRDRAFT_644184</name>
</gene>